<name>A0A2C9JRA4_BIOGL</name>
<keyword evidence="6" id="KW-0325">Glycoprotein</keyword>
<evidence type="ECO:0000256" key="6">
    <source>
        <dbReference type="ARBA" id="ARBA00023180"/>
    </source>
</evidence>
<evidence type="ECO:0000256" key="7">
    <source>
        <dbReference type="SAM" id="SignalP"/>
    </source>
</evidence>
<feature type="domain" description="Receptor ligand binding region" evidence="8">
    <location>
        <begin position="76"/>
        <end position="468"/>
    </location>
</feature>
<reference evidence="9" key="1">
    <citation type="submission" date="2020-05" db="UniProtKB">
        <authorList>
            <consortium name="EnsemblMetazoa"/>
        </authorList>
    </citation>
    <scope>IDENTIFICATION</scope>
    <source>
        <strain evidence="9">BB02</strain>
    </source>
</reference>
<keyword evidence="3" id="KW-1133">Transmembrane helix</keyword>
<evidence type="ECO:0000256" key="3">
    <source>
        <dbReference type="ARBA" id="ARBA00022989"/>
    </source>
</evidence>
<feature type="domain" description="Receptor ligand binding region" evidence="8">
    <location>
        <begin position="959"/>
        <end position="1284"/>
    </location>
</feature>
<feature type="chain" id="PRO_5013107259" description="Receptor ligand binding region domain-containing protein" evidence="7">
    <location>
        <begin position="26"/>
        <end position="1515"/>
    </location>
</feature>
<proteinExistence type="predicted"/>
<dbReference type="InterPro" id="IPR001828">
    <property type="entry name" value="ANF_lig-bd_rcpt"/>
</dbReference>
<dbReference type="GO" id="GO:0004930">
    <property type="term" value="F:G protein-coupled receptor activity"/>
    <property type="evidence" value="ECO:0007669"/>
    <property type="project" value="InterPro"/>
</dbReference>
<evidence type="ECO:0000256" key="5">
    <source>
        <dbReference type="ARBA" id="ARBA00023170"/>
    </source>
</evidence>
<keyword evidence="5" id="KW-0675">Receptor</keyword>
<dbReference type="GO" id="GO:0016020">
    <property type="term" value="C:membrane"/>
    <property type="evidence" value="ECO:0007669"/>
    <property type="project" value="UniProtKB-SubCell"/>
</dbReference>
<dbReference type="Gene3D" id="3.40.50.2300">
    <property type="match status" value="6"/>
</dbReference>
<dbReference type="Proteomes" id="UP000076420">
    <property type="component" value="Unassembled WGS sequence"/>
</dbReference>
<dbReference type="EnsemblMetazoa" id="BGLB006769-RB">
    <property type="protein sequence ID" value="BGLB006769-PB"/>
    <property type="gene ID" value="BGLB006769"/>
</dbReference>
<dbReference type="PRINTS" id="PR00248">
    <property type="entry name" value="GPCRMGR"/>
</dbReference>
<dbReference type="SUPFAM" id="SSF53822">
    <property type="entry name" value="Periplasmic binding protein-like I"/>
    <property type="match status" value="4"/>
</dbReference>
<dbReference type="VEuPathDB" id="VectorBase:BGLAX_029058"/>
<evidence type="ECO:0000256" key="4">
    <source>
        <dbReference type="ARBA" id="ARBA00023136"/>
    </source>
</evidence>
<feature type="domain" description="Receptor ligand binding region" evidence="8">
    <location>
        <begin position="567"/>
        <end position="824"/>
    </location>
</feature>
<feature type="signal peptide" evidence="7">
    <location>
        <begin position="1"/>
        <end position="25"/>
    </location>
</feature>
<dbReference type="InterPro" id="IPR050726">
    <property type="entry name" value="mGluR"/>
</dbReference>
<keyword evidence="7" id="KW-0732">Signal</keyword>
<dbReference type="VEuPathDB" id="VectorBase:BGLAX_048003"/>
<sequence length="1515" mass="164368">MSLSFLKMKWCWLLLVVTLVTPSHAQNVARQVCTLNGMTNDIGANNDIKLGALFEMRNKGSGGLGCGSVNIANMQVYEAVKYAINVYNLANSGNPYMTNIKFGFKAYDTCYSTTQAISAMESLFPQLTSSSSFCQQNSSLLVGLLGPLSSSTAKSVAEFGGQYGVSIISPAARDPALSNKNKYPTFVRTVPSYSVFAKAVAELLYQLQWQNVAVIYTNDDDGSSGYQQLLQAIYNRGLCITNALAVDDSMDKTTYRAALNSFKLNTFKVAIVVANSAVTQVILDAANDVMTSPNNVQWILSDLDITNDQRSLPQARGSLVVVPKFPKISGFVDQFVNYLVTPNINVDNPWFTEWYSIVYKCSPTSGTSNCPSLNANTLKSSFIQSPWVAPAIKAVFAYVEAVRAVCLNSGSVCQNLRSMTPAAFSAVLRNLDVTLPNDFPITELRGQRIKFDANGDPEISEYSVYNYNSASGTFIFEEIGTFVSDVLTLTRQPTLYDSLKAVVLPNNPTVLCPALGCQNCLLPQRDVVFSYKQAEVVIATLAQAHSSGRTPFTCGSGIVPRLTALVAAEWAVGRYKLDNPLKLNGVSLGSLVADICPDSYVAKGFLTDLLSGNNRLVDLSGTIITPETIYAFVGLTESGVTKTVSPILSNYKIPEIEVVGTTTVVANGATTPYFTRAVPNDEVYYRAVSALLQSLGWKYVQVATYSSGLYDEMTQIFIKTAASYGICVVSTAVHFDTGDYNGMLVDLNGRSESQVVVVIGGVEDVRGLLGAINATGNPGQLQLVAGSDRWALNPNFVQGLESAAANTIVVDLQMPANVQFNTYLSGLTRSAIVANPFLRELFEITNRCSLDVSTRGLYTRTCTSADTNVNFYQFAQFNTDSKQLSSIDTTQLANYQSKKSQCSGACFQCGYMFNIQNSLFIPGDWLIAGAFSVSNPGPANLQPYACGSTRLADGPQYTMAMLYALNRVNSGQASVSVPGVTFGGLALDHCTNPGRAKLMASAIYSGFMRNGVDQSKILAWITDDTASTNETAEILNPLEVAMVSPSATSARLLDFPNFYRTIQGDRTAALALVKIIKAFGFPYIQVVYGDDDYGIGGLEVMTTVSQSEGICITYSHKLSASNPSSSIISTILTKGTDVVVLFLGSSDVEDFLSAVASTDNVRRKLLILMPEPNTKIVKRYSPSITRPIIGLRLQRSNIVNYNNYINSLPVENPYFARYYMALKNCNLPGYSNYANPCPTPLTPVTNDTNYIEDNYILATINSVYAVVNALHLTVAEYCNQGYKSPCPQFYAAQDRMKRFNLHLKDVTFIDEGLRSFMFLDKEGNTVFEVLQTSSNGDYKQIGSYAGITLDLLDSSMYSYTNVTSSCIDNSCLVCVTAGFNFSHIPGDVYLAGIFDVHQRSLSPFTCGSINPLHGYLLLEAFNFAINQVNSKQGQFASILPNTRLGGIGLDACNSQVLGGFVVSNINSGYTTLLKDGMLISPSKIDAYIGSYSSKASIYLARILTDLKIPQISYAS</sequence>
<dbReference type="InterPro" id="IPR000337">
    <property type="entry name" value="GPCR_3"/>
</dbReference>
<dbReference type="PANTHER" id="PTHR24060">
    <property type="entry name" value="METABOTROPIC GLUTAMATE RECEPTOR"/>
    <property type="match status" value="1"/>
</dbReference>
<feature type="domain" description="Receptor ligand binding region" evidence="8">
    <location>
        <begin position="1418"/>
        <end position="1515"/>
    </location>
</feature>
<dbReference type="Pfam" id="PF01094">
    <property type="entry name" value="ANF_receptor"/>
    <property type="match status" value="4"/>
</dbReference>
<dbReference type="InterPro" id="IPR028082">
    <property type="entry name" value="Peripla_BP_I"/>
</dbReference>
<accession>A0A2C9JRA4</accession>
<evidence type="ECO:0000259" key="8">
    <source>
        <dbReference type="Pfam" id="PF01094"/>
    </source>
</evidence>
<organism evidence="9 10">
    <name type="scientific">Biomphalaria glabrata</name>
    <name type="common">Bloodfluke planorb</name>
    <name type="synonym">Freshwater snail</name>
    <dbReference type="NCBI Taxonomy" id="6526"/>
    <lineage>
        <taxon>Eukaryota</taxon>
        <taxon>Metazoa</taxon>
        <taxon>Spiralia</taxon>
        <taxon>Lophotrochozoa</taxon>
        <taxon>Mollusca</taxon>
        <taxon>Gastropoda</taxon>
        <taxon>Heterobranchia</taxon>
        <taxon>Euthyneura</taxon>
        <taxon>Panpulmonata</taxon>
        <taxon>Hygrophila</taxon>
        <taxon>Lymnaeoidea</taxon>
        <taxon>Planorbidae</taxon>
        <taxon>Biomphalaria</taxon>
    </lineage>
</organism>
<protein>
    <recommendedName>
        <fullName evidence="8">Receptor ligand binding region domain-containing protein</fullName>
    </recommendedName>
</protein>
<gene>
    <name evidence="9" type="primary">106064666</name>
</gene>
<evidence type="ECO:0000313" key="9">
    <source>
        <dbReference type="EnsemblMetazoa" id="BGLB006769-PB"/>
    </source>
</evidence>
<comment type="subcellular location">
    <subcellularLocation>
        <location evidence="1">Membrane</location>
        <topology evidence="1">Multi-pass membrane protein</topology>
    </subcellularLocation>
</comment>
<evidence type="ECO:0000313" key="10">
    <source>
        <dbReference type="Proteomes" id="UP000076420"/>
    </source>
</evidence>
<keyword evidence="4" id="KW-0472">Membrane</keyword>
<evidence type="ECO:0000256" key="1">
    <source>
        <dbReference type="ARBA" id="ARBA00004141"/>
    </source>
</evidence>
<dbReference type="VEuPathDB" id="VectorBase:BGLB006769"/>
<keyword evidence="2" id="KW-0812">Transmembrane</keyword>
<evidence type="ECO:0000256" key="2">
    <source>
        <dbReference type="ARBA" id="ARBA00022692"/>
    </source>
</evidence>